<name>A0A6G9YBZ6_9NOCA</name>
<organism evidence="2 3">
    <name type="scientific">Nocardia arthritidis</name>
    <dbReference type="NCBI Taxonomy" id="228602"/>
    <lineage>
        <taxon>Bacteria</taxon>
        <taxon>Bacillati</taxon>
        <taxon>Actinomycetota</taxon>
        <taxon>Actinomycetes</taxon>
        <taxon>Mycobacteriales</taxon>
        <taxon>Nocardiaceae</taxon>
        <taxon>Nocardia</taxon>
    </lineage>
</organism>
<reference evidence="2 3" key="1">
    <citation type="journal article" date="2019" name="ACS Chem. Biol.">
        <title>Identification and Mobilization of a Cryptic Antibiotic Biosynthesis Gene Locus from a Human-Pathogenic Nocardia Isolate.</title>
        <authorList>
            <person name="Herisse M."/>
            <person name="Ishida K."/>
            <person name="Porter J.L."/>
            <person name="Howden B."/>
            <person name="Hertweck C."/>
            <person name="Stinear T.P."/>
            <person name="Pidot S.J."/>
        </authorList>
    </citation>
    <scope>NUCLEOTIDE SEQUENCE [LARGE SCALE GENOMIC DNA]</scope>
    <source>
        <strain evidence="2 3">AUSMDU00012717</strain>
    </source>
</reference>
<dbReference type="InterPro" id="IPR057037">
    <property type="entry name" value="TPR_rep_actino"/>
</dbReference>
<protein>
    <recommendedName>
        <fullName evidence="1">TPR repeat domain-containing protein</fullName>
    </recommendedName>
</protein>
<dbReference type="Pfam" id="PF23275">
    <property type="entry name" value="TPR_23"/>
    <property type="match status" value="1"/>
</dbReference>
<evidence type="ECO:0000313" key="3">
    <source>
        <dbReference type="Proteomes" id="UP000503540"/>
    </source>
</evidence>
<accession>A0A6G9YBZ6</accession>
<dbReference type="SUPFAM" id="SSF140453">
    <property type="entry name" value="EsxAB dimer-like"/>
    <property type="match status" value="1"/>
</dbReference>
<gene>
    <name evidence="2" type="ORF">F5544_13540</name>
</gene>
<proteinExistence type="predicted"/>
<dbReference type="InterPro" id="IPR036689">
    <property type="entry name" value="ESAT-6-like_sf"/>
</dbReference>
<dbReference type="KEGG" id="nah:F5544_13540"/>
<dbReference type="RefSeq" id="WP_167473547.1">
    <property type="nucleotide sequence ID" value="NZ_CP046172.1"/>
</dbReference>
<dbReference type="Proteomes" id="UP000503540">
    <property type="component" value="Chromosome"/>
</dbReference>
<keyword evidence="3" id="KW-1185">Reference proteome</keyword>
<sequence>MTPQTALEWLRVADPGILSRFANSWDQIGTGLEKVFERYSDSVARVNGTHWEGKAAEAAQNRAAADLKTMQFLADKLGALANEARKGEHLISEPLQRAKGYLNQCTHNCWSVTPDLRVSGNADAKVLADVQNNLQAAAREAMQADTDVRDMLNKARAEVALAFASAAALGADQGKSDIEHLLKDPQHLTDAEIDRLMAAGHLTGEQIFALQAGQPVQISASQMRYLTAISRALDGKSPQEIAQLMDKLPANVRSALANSLQLVSNAGVRTGVKDSQIIPEHGGLNLLPNKIQESLNRNDLVTSHWDYLGGAWTSEIRLNGVADNQAIAKIAGSSEANYRAGSDLDKKVLDVAARYLHAQTEWEQAPNHKLIGFNVDGGDSRPERITEDMFKAVGNDKAAVLGLVAGPDGTPNREFLHDALTHKWTDGGEAVSTLFTPYHDNNQNFGSPQVTAVEHRQGAIMSAVAQYMSEDSPRVANKDDGDPLHLYDIPNTDHKSIGQVNPKLVQTLSASMAPYVDDLIHPADNGDGFKVSVGNNPNTSWTDPHGNNTFTGSRNVFSLLDTDETAGKNFNAAALAKSLQHEHEFGQNPAAPDARQALLRAGQLQGLVDSGLRGEVGASIVDKDQIAQDIYNHKKTAFDTIKAVVGLGIPIGDGDSKITVQVPGGDAVSKVLSVGGDTLKDAIIGPAPIPHSTDVPSNPPNFEGESYNVLQTTAIPESLRAKYHALFNGDQLLPFQDIRRHGDEGQLTALLNELGDRDGHGNAIREGYDDTTRK</sequence>
<dbReference type="AlphaFoldDB" id="A0A6G9YBZ6"/>
<dbReference type="EMBL" id="CP046172">
    <property type="protein sequence ID" value="QIS10597.1"/>
    <property type="molecule type" value="Genomic_DNA"/>
</dbReference>
<feature type="domain" description="TPR repeat" evidence="1">
    <location>
        <begin position="198"/>
        <end position="436"/>
    </location>
</feature>
<evidence type="ECO:0000259" key="1">
    <source>
        <dbReference type="Pfam" id="PF23275"/>
    </source>
</evidence>
<evidence type="ECO:0000313" key="2">
    <source>
        <dbReference type="EMBL" id="QIS10597.1"/>
    </source>
</evidence>